<dbReference type="PANTHER" id="PTHR46098">
    <property type="entry name" value="TRNA (CYTOSINE(38)-C(5))-METHYLTRANSFERASE"/>
    <property type="match status" value="1"/>
</dbReference>
<sequence length="648" mass="71835">MNVLALFDGHSGGQIALEVAGIPCAKYIASEIDKYARKVAETIYPKTISMGDVTKWREWNIDWASIDLLMGGSPCQGFSMAGKQAGTTAILNGEKVIVDSREKYLELKEQGAEFLSQSYLFWEYILCLDHVKKQNPDVLFFLENVKMKKEFLSLITNAIGVEPVFINSALVSAQNRQRYYWCNWEVSQPEDRGIVLADILESDGAGVIKSHGEFKPKNEKSQCIDANYHKGPDNHGQRTMIANPAAIVGRKLDENGKRNDSLPIKQTQCLEVHDHGKSRCLSTVQKDTVVSNLPAGWYPLDAELPPYKEWIKKTGEHGGSKREYQSLIIQKGRGNNPGGLRALDGKAPALTSNSYEHNNHVVSGIEIRTRGTEEIGIKGKSYAITASAGTGGKALVGTKENYRKLTPRECGRLQTIPEPILENILNSGVSNTQLYKMFGNGWTIEVIAHIFKQMPIKHTTPEKITVESLKMSNDLWSTPPEVFNALDMEFGFGFDVCAEHETAKCADYWTIEDDALSKDWAEDAKSRIPGAGLIEMGALWCNPPYSKITPWVEKAIEAQRNGRITVMLVMCDPSVKWFSLAAQFASEIRFVTEGRLAFLKNGKPQSGNNKGSAIFVFDPHRIGAGHVSFVTRESLLSKGKVKTLEVAA</sequence>
<dbReference type="GO" id="GO:0032259">
    <property type="term" value="P:methylation"/>
    <property type="evidence" value="ECO:0007669"/>
    <property type="project" value="UniProtKB-KW"/>
</dbReference>
<keyword evidence="2 7" id="KW-0489">Methyltransferase</keyword>
<comment type="similarity">
    <text evidence="7">Belongs to the class I-like SAM-binding methyltransferase superfamily. C5-methyltransferase family.</text>
</comment>
<evidence type="ECO:0000256" key="6">
    <source>
        <dbReference type="ARBA" id="ARBA00047422"/>
    </source>
</evidence>
<keyword evidence="3 7" id="KW-0808">Transferase</keyword>
<comment type="catalytic activity">
    <reaction evidence="6">
        <text>a 2'-deoxycytidine in DNA + S-adenosyl-L-methionine = a 5-methyl-2'-deoxycytidine in DNA + S-adenosyl-L-homocysteine + H(+)</text>
        <dbReference type="Rhea" id="RHEA:13681"/>
        <dbReference type="Rhea" id="RHEA-COMP:11369"/>
        <dbReference type="Rhea" id="RHEA-COMP:11370"/>
        <dbReference type="ChEBI" id="CHEBI:15378"/>
        <dbReference type="ChEBI" id="CHEBI:57856"/>
        <dbReference type="ChEBI" id="CHEBI:59789"/>
        <dbReference type="ChEBI" id="CHEBI:85452"/>
        <dbReference type="ChEBI" id="CHEBI:85454"/>
        <dbReference type="EC" id="2.1.1.37"/>
    </reaction>
</comment>
<evidence type="ECO:0000256" key="4">
    <source>
        <dbReference type="ARBA" id="ARBA00022691"/>
    </source>
</evidence>
<comment type="caution">
    <text evidence="8">The sequence shown here is derived from an EMBL/GenBank/DDBJ whole genome shotgun (WGS) entry which is preliminary data.</text>
</comment>
<dbReference type="GO" id="GO:0009007">
    <property type="term" value="F:site-specific DNA-methyltransferase (adenine-specific) activity"/>
    <property type="evidence" value="ECO:0007669"/>
    <property type="project" value="InterPro"/>
</dbReference>
<dbReference type="Gene3D" id="3.40.50.150">
    <property type="entry name" value="Vaccinia Virus protein VP39"/>
    <property type="match status" value="1"/>
</dbReference>
<dbReference type="Proteomes" id="UP000264779">
    <property type="component" value="Unassembled WGS sequence"/>
</dbReference>
<dbReference type="InterPro" id="IPR029063">
    <property type="entry name" value="SAM-dependent_MTases_sf"/>
</dbReference>
<dbReference type="PANTHER" id="PTHR46098:SF1">
    <property type="entry name" value="TRNA (CYTOSINE(38)-C(5))-METHYLTRANSFERASE"/>
    <property type="match status" value="1"/>
</dbReference>
<dbReference type="Pfam" id="PF05869">
    <property type="entry name" value="Dam"/>
    <property type="match status" value="1"/>
</dbReference>
<dbReference type="PROSITE" id="PS51679">
    <property type="entry name" value="SAM_MT_C5"/>
    <property type="match status" value="1"/>
</dbReference>
<dbReference type="NCBIfam" id="TIGR01712">
    <property type="entry name" value="phage_N6A_met"/>
    <property type="match status" value="1"/>
</dbReference>
<dbReference type="SUPFAM" id="SSF53335">
    <property type="entry name" value="S-adenosyl-L-methionine-dependent methyltransferases"/>
    <property type="match status" value="1"/>
</dbReference>
<dbReference type="AlphaFoldDB" id="A0A358E0Z2"/>
<dbReference type="EC" id="2.1.1.37" evidence="1"/>
<organism evidence="8 9">
    <name type="scientific">Alteromonas australica</name>
    <dbReference type="NCBI Taxonomy" id="589873"/>
    <lineage>
        <taxon>Bacteria</taxon>
        <taxon>Pseudomonadati</taxon>
        <taxon>Pseudomonadota</taxon>
        <taxon>Gammaproteobacteria</taxon>
        <taxon>Alteromonadales</taxon>
        <taxon>Alteromonadaceae</taxon>
        <taxon>Alteromonas/Salinimonas group</taxon>
        <taxon>Alteromonas</taxon>
    </lineage>
</organism>
<gene>
    <name evidence="8" type="ORF">DEB45_13055</name>
</gene>
<evidence type="ECO:0000313" key="9">
    <source>
        <dbReference type="Proteomes" id="UP000264779"/>
    </source>
</evidence>
<dbReference type="InterPro" id="IPR018117">
    <property type="entry name" value="C5_DNA_meth_AS"/>
</dbReference>
<evidence type="ECO:0000256" key="5">
    <source>
        <dbReference type="ARBA" id="ARBA00022747"/>
    </source>
</evidence>
<dbReference type="PROSITE" id="PS00094">
    <property type="entry name" value="C5_MTASE_1"/>
    <property type="match status" value="1"/>
</dbReference>
<dbReference type="Gene3D" id="3.90.120.10">
    <property type="entry name" value="DNA Methylase, subunit A, domain 2"/>
    <property type="match status" value="1"/>
</dbReference>
<dbReference type="InterPro" id="IPR008593">
    <property type="entry name" value="Dam_MeTrfase"/>
</dbReference>
<dbReference type="Pfam" id="PF00145">
    <property type="entry name" value="DNA_methylase"/>
    <property type="match status" value="2"/>
</dbReference>
<evidence type="ECO:0000256" key="1">
    <source>
        <dbReference type="ARBA" id="ARBA00011975"/>
    </source>
</evidence>
<dbReference type="GO" id="GO:0009307">
    <property type="term" value="P:DNA restriction-modification system"/>
    <property type="evidence" value="ECO:0007669"/>
    <property type="project" value="UniProtKB-KW"/>
</dbReference>
<feature type="active site" evidence="7">
    <location>
        <position position="75"/>
    </location>
</feature>
<keyword evidence="5" id="KW-0680">Restriction system</keyword>
<dbReference type="GO" id="GO:0003886">
    <property type="term" value="F:DNA (cytosine-5-)-methyltransferase activity"/>
    <property type="evidence" value="ECO:0007669"/>
    <property type="project" value="UniProtKB-EC"/>
</dbReference>
<dbReference type="InterPro" id="IPR050750">
    <property type="entry name" value="C5-MTase"/>
</dbReference>
<keyword evidence="4 7" id="KW-0949">S-adenosyl-L-methionine</keyword>
<accession>A0A358E0Z2</accession>
<evidence type="ECO:0000256" key="7">
    <source>
        <dbReference type="PROSITE-ProRule" id="PRU01016"/>
    </source>
</evidence>
<protein>
    <recommendedName>
        <fullName evidence="1">DNA (cytosine-5-)-methyltransferase</fullName>
        <ecNumber evidence="1">2.1.1.37</ecNumber>
    </recommendedName>
</protein>
<dbReference type="EMBL" id="DONK01000198">
    <property type="protein sequence ID" value="HBU52179.1"/>
    <property type="molecule type" value="Genomic_DNA"/>
</dbReference>
<reference evidence="8 9" key="1">
    <citation type="journal article" date="2018" name="Nat. Biotechnol.">
        <title>A standardized bacterial taxonomy based on genome phylogeny substantially revises the tree of life.</title>
        <authorList>
            <person name="Parks D.H."/>
            <person name="Chuvochina M."/>
            <person name="Waite D.W."/>
            <person name="Rinke C."/>
            <person name="Skarshewski A."/>
            <person name="Chaumeil P.A."/>
            <person name="Hugenholtz P."/>
        </authorList>
    </citation>
    <scope>NUCLEOTIDE SEQUENCE [LARGE SCALE GENOMIC DNA]</scope>
    <source>
        <strain evidence="8">UBA11621</strain>
    </source>
</reference>
<evidence type="ECO:0000256" key="3">
    <source>
        <dbReference type="ARBA" id="ARBA00022679"/>
    </source>
</evidence>
<dbReference type="GO" id="GO:0003677">
    <property type="term" value="F:DNA binding"/>
    <property type="evidence" value="ECO:0007669"/>
    <property type="project" value="InterPro"/>
</dbReference>
<evidence type="ECO:0000256" key="2">
    <source>
        <dbReference type="ARBA" id="ARBA00022603"/>
    </source>
</evidence>
<proteinExistence type="inferred from homology"/>
<dbReference type="RefSeq" id="WP_272965274.1">
    <property type="nucleotide sequence ID" value="NZ_CALBIY010000020.1"/>
</dbReference>
<dbReference type="InterPro" id="IPR001525">
    <property type="entry name" value="C5_MeTfrase"/>
</dbReference>
<evidence type="ECO:0000313" key="8">
    <source>
        <dbReference type="EMBL" id="HBU52179.1"/>
    </source>
</evidence>
<name>A0A358E0Z2_9ALTE</name>